<comment type="similarity">
    <text evidence="1">Belongs to the glycosyl hydrolase 13 family.</text>
</comment>
<evidence type="ECO:0000313" key="7">
    <source>
        <dbReference type="Proteomes" id="UP001056384"/>
    </source>
</evidence>
<dbReference type="CDD" id="cd11333">
    <property type="entry name" value="AmyAc_SI_OligoGlu_DGase"/>
    <property type="match status" value="1"/>
</dbReference>
<dbReference type="PANTHER" id="PTHR10357">
    <property type="entry name" value="ALPHA-AMYLASE FAMILY MEMBER"/>
    <property type="match status" value="1"/>
</dbReference>
<feature type="domain" description="Glycosyl hydrolase family 13 catalytic" evidence="5">
    <location>
        <begin position="107"/>
        <end position="521"/>
    </location>
</feature>
<keyword evidence="7" id="KW-1185">Reference proteome</keyword>
<evidence type="ECO:0000259" key="5">
    <source>
        <dbReference type="SMART" id="SM00642"/>
    </source>
</evidence>
<dbReference type="EMBL" id="CP099426">
    <property type="protein sequence ID" value="USW56829.1"/>
    <property type="molecule type" value="Genomic_DNA"/>
</dbReference>
<dbReference type="Gene3D" id="3.90.400.10">
    <property type="entry name" value="Oligo-1,6-glucosidase, Domain 2"/>
    <property type="match status" value="1"/>
</dbReference>
<gene>
    <name evidence="6" type="ORF">Slin15195_G101480</name>
</gene>
<organism evidence="6 7">
    <name type="scientific">Septoria linicola</name>
    <dbReference type="NCBI Taxonomy" id="215465"/>
    <lineage>
        <taxon>Eukaryota</taxon>
        <taxon>Fungi</taxon>
        <taxon>Dikarya</taxon>
        <taxon>Ascomycota</taxon>
        <taxon>Pezizomycotina</taxon>
        <taxon>Dothideomycetes</taxon>
        <taxon>Dothideomycetidae</taxon>
        <taxon>Mycosphaerellales</taxon>
        <taxon>Mycosphaerellaceae</taxon>
        <taxon>Septoria</taxon>
    </lineage>
</organism>
<dbReference type="Gene3D" id="3.20.20.80">
    <property type="entry name" value="Glycosidases"/>
    <property type="match status" value="1"/>
</dbReference>
<dbReference type="Proteomes" id="UP001056384">
    <property type="component" value="Chromosome 9"/>
</dbReference>
<dbReference type="InterPro" id="IPR017853">
    <property type="entry name" value="GH"/>
</dbReference>
<dbReference type="Pfam" id="PF00128">
    <property type="entry name" value="Alpha-amylase"/>
    <property type="match status" value="1"/>
</dbReference>
<keyword evidence="3" id="KW-0326">Glycosidase</keyword>
<dbReference type="Gene3D" id="2.60.40.1180">
    <property type="entry name" value="Golgi alpha-mannosidase II"/>
    <property type="match status" value="1"/>
</dbReference>
<evidence type="ECO:0000256" key="2">
    <source>
        <dbReference type="ARBA" id="ARBA00022801"/>
    </source>
</evidence>
<dbReference type="SMART" id="SM00642">
    <property type="entry name" value="Aamy"/>
    <property type="match status" value="1"/>
</dbReference>
<keyword evidence="2 6" id="KW-0378">Hydrolase</keyword>
<dbReference type="SUPFAM" id="SSF51011">
    <property type="entry name" value="Glycosyl hydrolase domain"/>
    <property type="match status" value="1"/>
</dbReference>
<evidence type="ECO:0000256" key="3">
    <source>
        <dbReference type="ARBA" id="ARBA00023295"/>
    </source>
</evidence>
<dbReference type="GO" id="GO:0005987">
    <property type="term" value="P:sucrose catabolic process"/>
    <property type="evidence" value="ECO:0007669"/>
    <property type="project" value="TreeGrafter"/>
</dbReference>
<dbReference type="InterPro" id="IPR045857">
    <property type="entry name" value="O16G_dom_2"/>
</dbReference>
<evidence type="ECO:0000256" key="1">
    <source>
        <dbReference type="ARBA" id="ARBA00008061"/>
    </source>
</evidence>
<protein>
    <submittedName>
        <fullName evidence="6">Glycosyl hydrolase, family 13, catalytic domain, glycosyl hydrolase, all-beta</fullName>
    </submittedName>
</protein>
<dbReference type="PANTHER" id="PTHR10357:SF179">
    <property type="entry name" value="NEUTRAL AND BASIC AMINO ACID TRANSPORT PROTEIN RBAT"/>
    <property type="match status" value="1"/>
</dbReference>
<accession>A0A9Q9AXF5</accession>
<name>A0A9Q9AXF5_9PEZI</name>
<dbReference type="GO" id="GO:0004575">
    <property type="term" value="F:sucrose alpha-glucosidase activity"/>
    <property type="evidence" value="ECO:0007669"/>
    <property type="project" value="TreeGrafter"/>
</dbReference>
<dbReference type="InterPro" id="IPR006047">
    <property type="entry name" value="GH13_cat_dom"/>
</dbReference>
<evidence type="ECO:0000256" key="4">
    <source>
        <dbReference type="ARBA" id="ARBA00026248"/>
    </source>
</evidence>
<dbReference type="GO" id="GO:0033934">
    <property type="term" value="F:glucan 1,4-alpha-maltotriohydrolase activity"/>
    <property type="evidence" value="ECO:0007669"/>
    <property type="project" value="TreeGrafter"/>
</dbReference>
<dbReference type="GO" id="GO:0004556">
    <property type="term" value="F:alpha-amylase activity"/>
    <property type="evidence" value="ECO:0007669"/>
    <property type="project" value="TreeGrafter"/>
</dbReference>
<dbReference type="GO" id="GO:0004574">
    <property type="term" value="F:oligo-1,6-glucosidase activity"/>
    <property type="evidence" value="ECO:0007669"/>
    <property type="project" value="TreeGrafter"/>
</dbReference>
<dbReference type="AlphaFoldDB" id="A0A9Q9AXF5"/>
<dbReference type="InterPro" id="IPR013780">
    <property type="entry name" value="Glyco_hydro_b"/>
</dbReference>
<keyword evidence="4" id="KW-0462">Maltose metabolism</keyword>
<dbReference type="GO" id="GO:0000025">
    <property type="term" value="P:maltose catabolic process"/>
    <property type="evidence" value="ECO:0007669"/>
    <property type="project" value="TreeGrafter"/>
</dbReference>
<reference evidence="6" key="1">
    <citation type="submission" date="2022-06" db="EMBL/GenBank/DDBJ databases">
        <title>Complete genome sequences of two strains of the flax pathogen Septoria linicola.</title>
        <authorList>
            <person name="Lapalu N."/>
            <person name="Simon A."/>
            <person name="Demenou B."/>
            <person name="Paumier D."/>
            <person name="Guillot M.-P."/>
            <person name="Gout L."/>
            <person name="Valade R."/>
        </authorList>
    </citation>
    <scope>NUCLEOTIDE SEQUENCE</scope>
    <source>
        <strain evidence="6">SE15195</strain>
    </source>
</reference>
<proteinExistence type="inferred from homology"/>
<sequence length="722" mass="82374">MSIPDPQSLTYHIRGSPDVVSQHFEADAIPPCAVKTLSELQHNGTSQAAAGPSALAEKEVDGRSAWSSDFEYVDAPSPSSTHAATPVAIAEIDDKGRPWWKGVVAYQVWPMSFKDSNGDGIGDLQGIISKLDYLKDLGIDMIWMSPTYKSPLDDWGYDISDYEDMHEQFGSLKDIELLVTEVHSRGMRIILDLVITHTSDQHAWFKESAKSRDNPKADWYMWADKRPGNKINGQLVEEPSNWRAAFGGSAWTYVPTRDQYYIHLFLESQPDLNWHNEEMREAVYQSAIKFWIDRGVDGFRLDTANRFCKDPAYPDVEVSVPGKWQPGSQHYMNGPEMHKWLKGVRSKMDRDSGGKDLMIVGELPLTSYEEVLKYVHPSEKELSMVFDFDMVKLGNNDNPDEYAKHEVSNFMDKDESYTLPKFKDALMKVQSLITDVGAWGTVFMENHDQPRSIARYATPEHKYWRQAGKLLALLQTTLSGTEFIFQGQEIGMLNMPENWGVSEFRDPDAKIYVDDYCANFRDTDPNARENAIRGVFKVGRDNSRTPVQWSSEPNAGFTGSNPTWMKVNDNFSWLNVEAQKADPDSIWHFWKARIAMRKKYRELFMFGTTAEYDRENENTFTYTKMAEDGQTALVILNFSNEELPLNTPQRHLLGHTYKMIACNVAEPKEKLQAWEGRVYIVREGLKTKEGAAGNIGHVQDQKVVSDAFARAERLHPCYDSFE</sequence>
<dbReference type="FunFam" id="3.90.400.10:FF:000002">
    <property type="entry name" value="Sucrose isomerase"/>
    <property type="match status" value="1"/>
</dbReference>
<dbReference type="SUPFAM" id="SSF51445">
    <property type="entry name" value="(Trans)glycosidases"/>
    <property type="match status" value="1"/>
</dbReference>
<evidence type="ECO:0000313" key="6">
    <source>
        <dbReference type="EMBL" id="USW56829.1"/>
    </source>
</evidence>